<dbReference type="SUPFAM" id="SSF56219">
    <property type="entry name" value="DNase I-like"/>
    <property type="match status" value="1"/>
</dbReference>
<dbReference type="PROSITE" id="PS50878">
    <property type="entry name" value="RT_POL"/>
    <property type="match status" value="1"/>
</dbReference>
<dbReference type="PANTHER" id="PTHR31635:SF196">
    <property type="entry name" value="REVERSE TRANSCRIPTASE DOMAIN-CONTAINING PROTEIN-RELATED"/>
    <property type="match status" value="1"/>
</dbReference>
<dbReference type="GO" id="GO:0003824">
    <property type="term" value="F:catalytic activity"/>
    <property type="evidence" value="ECO:0007669"/>
    <property type="project" value="InterPro"/>
</dbReference>
<dbReference type="PANTHER" id="PTHR31635">
    <property type="entry name" value="REVERSE TRANSCRIPTASE DOMAIN-CONTAINING PROTEIN-RELATED"/>
    <property type="match status" value="1"/>
</dbReference>
<feature type="transmembrane region" description="Helical" evidence="1">
    <location>
        <begin position="12"/>
        <end position="34"/>
    </location>
</feature>
<keyword evidence="1" id="KW-0812">Transmembrane</keyword>
<dbReference type="InterPro" id="IPR043502">
    <property type="entry name" value="DNA/RNA_pol_sf"/>
</dbReference>
<reference evidence="3" key="3">
    <citation type="submission" date="2025-08" db="UniProtKB">
        <authorList>
            <consortium name="Ensembl"/>
        </authorList>
    </citation>
    <scope>IDENTIFICATION</scope>
    <source>
        <strain evidence="3">HSOK</strain>
    </source>
</reference>
<dbReference type="CDD" id="cd09076">
    <property type="entry name" value="L1-EN"/>
    <property type="match status" value="1"/>
</dbReference>
<protein>
    <recommendedName>
        <fullName evidence="2">Reverse transcriptase domain-containing protein</fullName>
    </recommendedName>
</protein>
<dbReference type="Pfam" id="PF03372">
    <property type="entry name" value="Exo_endo_phos"/>
    <property type="match status" value="1"/>
</dbReference>
<dbReference type="CDD" id="cd01650">
    <property type="entry name" value="RT_nLTR_like"/>
    <property type="match status" value="1"/>
</dbReference>
<dbReference type="Proteomes" id="UP000265200">
    <property type="component" value="Chromosome 6"/>
</dbReference>
<name>A0A3P9H2T2_ORYLA</name>
<dbReference type="InterPro" id="IPR036691">
    <property type="entry name" value="Endo/exonu/phosph_ase_sf"/>
</dbReference>
<dbReference type="Gene3D" id="3.60.10.10">
    <property type="entry name" value="Endonuclease/exonuclease/phosphatase"/>
    <property type="match status" value="1"/>
</dbReference>
<accession>A0A3P9H2T2</accession>
<sequence length="1300" mass="151499">MACVHSAFGSQMCFRNVFFFLFGLQVLAFCSMFLGCTSSFGRNKAMGCNIKMVTLNVNGLNNPIKRKKVISMLKKENAQILFLQETKLNDQEHNKFKQMGYRNTFYSSNESNKKRGVAILITNSIQFECSKEIKDKCGRYVMVKGKLQNELITMINIYAPPGSKKTLYKSLFDVIAHEAEGILICGGDLNVTLKSLDTTSVRNQHKPLAGFINTTLEEMGVIDVWREIHPLEKDYTYYSGSHSVYSRIDYFLMNTWDKYRVKACEIGTTNVSDHSPVFLTINIDRKKINTLWRLNIGILNKETVKEQIKNTIKRFIEENDNGEVNPNILWDTLKAVLRGNLIAITSAQNKEKKDKYNQKVAILNNLEKQHKQSQSQTILQQIKTLRTEINDILSEEIEKKTRFVRQMYHDSGPKANKLLARRLRKQQSNNTVTSIKKPETDKLTDDPEEILEIFQNFYKDLYSKPSLASADDVTSFLNSLDLPSIGEMQNKVLQSEIRTEEIRLAIGKLKTCKAPGSDGFPSEIYKLFESDLSPLLLRCLNWTLKEGTIPPSWQEAVVSLIPKEGKDSKLCKNFRPISVLNVDFKIYTSILSKRFELFVSDLIDEDQTGFIKGRQTQDNIRKSLHIINHVQMKGIKSALISLDAEKAFDSVSWEFLYLVLKKFGFEENSIKIIKALYQAPTARIKVNGNLSNRIKLERGTRQGCCLSPTLFALYIEPLAQALRQHEALEGIEISNTKHIIGLFADDIIIFLKNPDNELPILMDFLKVFGPYSGYKINIDKTQILTLNYSPSKQIKESYNLKWESKTIKYLGVILTKEIDKLYETNFDPIELNMQKNLQKWKTYPLDLSSRVKIIKMNITPRFLYLFQALPVRIPQHKFNLWNKNISRFIWNGKKPRIRFSTLQLSKDRGGLALPNLKEYFYAAQLRPLVCWCVPEYEARWKELEIKSLNIPIQTIIGDAKWTDYDQSNIDLITSFTIKLWEKVVKEYKLQKEIKILSWIAYDPKFQPNRYDSTFRHWIDNGITAWYSITKDGNLLSFRELKNKFGLGNQDLFRYLQIQDFYTREIKPNLEPKKRYSITKVILDAYKNSKTRVISSFYRSFTENRKSSSFYIKSKWESELNQKITEEDWFKMCLTQCSSTSSQIWKEFAWKNLTRYFITPQIKSRQLKNLQACWRQCGGQEGNHTHIFWSCPKLLSFWNDVTTVIKNVIGYHLPNESTTLYLGNIEDSVLNEDVYLVRILLLASKKTITKKWHKVEPPGKDDWLKIIWTIYSVEKLTFLLKLKLDVFKKKWKKWYNYMEKQ</sequence>
<organism evidence="3 4">
    <name type="scientific">Oryzias latipes</name>
    <name type="common">Japanese rice fish</name>
    <name type="synonym">Japanese killifish</name>
    <dbReference type="NCBI Taxonomy" id="8090"/>
    <lineage>
        <taxon>Eukaryota</taxon>
        <taxon>Metazoa</taxon>
        <taxon>Chordata</taxon>
        <taxon>Craniata</taxon>
        <taxon>Vertebrata</taxon>
        <taxon>Euteleostomi</taxon>
        <taxon>Actinopterygii</taxon>
        <taxon>Neopterygii</taxon>
        <taxon>Teleostei</taxon>
        <taxon>Neoteleostei</taxon>
        <taxon>Acanthomorphata</taxon>
        <taxon>Ovalentaria</taxon>
        <taxon>Atherinomorphae</taxon>
        <taxon>Beloniformes</taxon>
        <taxon>Adrianichthyidae</taxon>
        <taxon>Oryziinae</taxon>
        <taxon>Oryzias</taxon>
    </lineage>
</organism>
<reference evidence="3" key="4">
    <citation type="submission" date="2025-09" db="UniProtKB">
        <authorList>
            <consortium name="Ensembl"/>
        </authorList>
    </citation>
    <scope>IDENTIFICATION</scope>
    <source>
        <strain evidence="3">HSOK</strain>
    </source>
</reference>
<evidence type="ECO:0000313" key="3">
    <source>
        <dbReference type="Ensembl" id="ENSORLP00015001942.1"/>
    </source>
</evidence>
<keyword evidence="1" id="KW-1133">Transmembrane helix</keyword>
<reference key="1">
    <citation type="journal article" date="2007" name="Nature">
        <title>The medaka draft genome and insights into vertebrate genome evolution.</title>
        <authorList>
            <person name="Kasahara M."/>
            <person name="Naruse K."/>
            <person name="Sasaki S."/>
            <person name="Nakatani Y."/>
            <person name="Qu W."/>
            <person name="Ahsan B."/>
            <person name="Yamada T."/>
            <person name="Nagayasu Y."/>
            <person name="Doi K."/>
            <person name="Kasai Y."/>
            <person name="Jindo T."/>
            <person name="Kobayashi D."/>
            <person name="Shimada A."/>
            <person name="Toyoda A."/>
            <person name="Kuroki Y."/>
            <person name="Fujiyama A."/>
            <person name="Sasaki T."/>
            <person name="Shimizu A."/>
            <person name="Asakawa S."/>
            <person name="Shimizu N."/>
            <person name="Hashimoto S."/>
            <person name="Yang J."/>
            <person name="Lee Y."/>
            <person name="Matsushima K."/>
            <person name="Sugano S."/>
            <person name="Sakaizumi M."/>
            <person name="Narita T."/>
            <person name="Ohishi K."/>
            <person name="Haga S."/>
            <person name="Ohta F."/>
            <person name="Nomoto H."/>
            <person name="Nogata K."/>
            <person name="Morishita T."/>
            <person name="Endo T."/>
            <person name="Shin-I T."/>
            <person name="Takeda H."/>
            <person name="Morishita S."/>
            <person name="Kohara Y."/>
        </authorList>
    </citation>
    <scope>NUCLEOTIDE SEQUENCE [LARGE SCALE GENOMIC DNA]</scope>
    <source>
        <strain>Hd-rR</strain>
    </source>
</reference>
<keyword evidence="1" id="KW-0472">Membrane</keyword>
<dbReference type="InterPro" id="IPR000477">
    <property type="entry name" value="RT_dom"/>
</dbReference>
<feature type="domain" description="Reverse transcriptase" evidence="2">
    <location>
        <begin position="542"/>
        <end position="814"/>
    </location>
</feature>
<dbReference type="Pfam" id="PF00078">
    <property type="entry name" value="RVT_1"/>
    <property type="match status" value="1"/>
</dbReference>
<evidence type="ECO:0000259" key="2">
    <source>
        <dbReference type="PROSITE" id="PS50878"/>
    </source>
</evidence>
<dbReference type="InterPro" id="IPR005135">
    <property type="entry name" value="Endo/exonuclease/phosphatase"/>
</dbReference>
<evidence type="ECO:0000313" key="4">
    <source>
        <dbReference type="Proteomes" id="UP000265200"/>
    </source>
</evidence>
<reference evidence="3 4" key="2">
    <citation type="submission" date="2017-04" db="EMBL/GenBank/DDBJ databases">
        <title>CpG methylation of centromeres and impact of large insertions on vertebrate speciation.</title>
        <authorList>
            <person name="Ichikawa K."/>
            <person name="Yoshimura J."/>
            <person name="Morishita S."/>
        </authorList>
    </citation>
    <scope>NUCLEOTIDE SEQUENCE</scope>
    <source>
        <strain evidence="3 4">HSOK</strain>
    </source>
</reference>
<dbReference type="SUPFAM" id="SSF56672">
    <property type="entry name" value="DNA/RNA polymerases"/>
    <property type="match status" value="1"/>
</dbReference>
<evidence type="ECO:0000256" key="1">
    <source>
        <dbReference type="SAM" id="Phobius"/>
    </source>
</evidence>
<dbReference type="Ensembl" id="ENSORLT00015011788.1">
    <property type="protein sequence ID" value="ENSORLP00015001942.1"/>
    <property type="gene ID" value="ENSORLG00015002592.1"/>
</dbReference>
<proteinExistence type="predicted"/>